<gene>
    <name evidence="10" type="primary">trpS</name>
    <name evidence="10" type="ORF">MPNA2650</name>
</gene>
<accession>A0AB33HTN7</accession>
<dbReference type="AlphaFoldDB" id="A0AB33HTN7"/>
<dbReference type="Pfam" id="PF00579">
    <property type="entry name" value="tRNA-synt_1b"/>
    <property type="match status" value="1"/>
</dbReference>
<dbReference type="Gene3D" id="1.10.240.10">
    <property type="entry name" value="Tyrosyl-Transfer RNA Synthetase"/>
    <property type="match status" value="1"/>
</dbReference>
<dbReference type="EC" id="6.1.1.2" evidence="2 8"/>
<dbReference type="GeneID" id="66609089"/>
<evidence type="ECO:0000256" key="7">
    <source>
        <dbReference type="ARBA" id="ARBA00023146"/>
    </source>
</evidence>
<dbReference type="NCBIfam" id="TIGR00233">
    <property type="entry name" value="trpS"/>
    <property type="match status" value="1"/>
</dbReference>
<comment type="similarity">
    <text evidence="1 9">Belongs to the class-I aminoacyl-tRNA synthetase family.</text>
</comment>
<dbReference type="KEGG" id="mpm:MPNA2650"/>
<evidence type="ECO:0000256" key="4">
    <source>
        <dbReference type="ARBA" id="ARBA00022741"/>
    </source>
</evidence>
<dbReference type="Proteomes" id="UP000007105">
    <property type="component" value="Chromosome"/>
</dbReference>
<dbReference type="PANTHER" id="PTHR43766">
    <property type="entry name" value="TRYPTOPHAN--TRNA LIGASE, MITOCHONDRIAL"/>
    <property type="match status" value="1"/>
</dbReference>
<organism evidence="10 11">
    <name type="scientific">Mycoplasmoides pneumoniae 309</name>
    <dbReference type="NCBI Taxonomy" id="1112856"/>
    <lineage>
        <taxon>Bacteria</taxon>
        <taxon>Bacillati</taxon>
        <taxon>Mycoplasmatota</taxon>
        <taxon>Mycoplasmoidales</taxon>
        <taxon>Mycoplasmoidaceae</taxon>
        <taxon>Mycoplasmoides</taxon>
    </lineage>
</organism>
<dbReference type="InterPro" id="IPR002305">
    <property type="entry name" value="aa-tRNA-synth_Ic"/>
</dbReference>
<protein>
    <recommendedName>
        <fullName evidence="2 8">Tryptophan--tRNA ligase</fullName>
        <ecNumber evidence="2 8">6.1.1.2</ecNumber>
    </recommendedName>
</protein>
<keyword evidence="5 9" id="KW-0067">ATP-binding</keyword>
<dbReference type="CDD" id="cd00806">
    <property type="entry name" value="TrpRS_core"/>
    <property type="match status" value="1"/>
</dbReference>
<keyword evidence="3 9" id="KW-0436">Ligase</keyword>
<keyword evidence="6 9" id="KW-0648">Protein biosynthesis</keyword>
<proteinExistence type="inferred from homology"/>
<evidence type="ECO:0000256" key="2">
    <source>
        <dbReference type="ARBA" id="ARBA00013161"/>
    </source>
</evidence>
<dbReference type="GO" id="GO:0004830">
    <property type="term" value="F:tryptophan-tRNA ligase activity"/>
    <property type="evidence" value="ECO:0007669"/>
    <property type="project" value="UniProtKB-UniRule"/>
</dbReference>
<dbReference type="GO" id="GO:0005524">
    <property type="term" value="F:ATP binding"/>
    <property type="evidence" value="ECO:0007669"/>
    <property type="project" value="UniProtKB-KW"/>
</dbReference>
<dbReference type="EMBL" id="AP012303">
    <property type="protein sequence ID" value="BAL21839.1"/>
    <property type="molecule type" value="Genomic_DNA"/>
</dbReference>
<dbReference type="RefSeq" id="WP_014325428.1">
    <property type="nucleotide sequence ID" value="NC_016807.1"/>
</dbReference>
<dbReference type="PRINTS" id="PR01039">
    <property type="entry name" value="TRNASYNTHTRP"/>
</dbReference>
<keyword evidence="7 9" id="KW-0030">Aminoacyl-tRNA synthetase</keyword>
<dbReference type="GO" id="GO:0005829">
    <property type="term" value="C:cytosol"/>
    <property type="evidence" value="ECO:0007669"/>
    <property type="project" value="TreeGrafter"/>
</dbReference>
<name>A0AB33HTN7_MYCPM</name>
<evidence type="ECO:0000256" key="3">
    <source>
        <dbReference type="ARBA" id="ARBA00022598"/>
    </source>
</evidence>
<evidence type="ECO:0000256" key="1">
    <source>
        <dbReference type="ARBA" id="ARBA00005594"/>
    </source>
</evidence>
<evidence type="ECO:0000313" key="11">
    <source>
        <dbReference type="Proteomes" id="UP000007105"/>
    </source>
</evidence>
<evidence type="ECO:0000256" key="8">
    <source>
        <dbReference type="NCBIfam" id="TIGR00233"/>
    </source>
</evidence>
<keyword evidence="4 9" id="KW-0547">Nucleotide-binding</keyword>
<dbReference type="InterPro" id="IPR050203">
    <property type="entry name" value="Trp-tRNA_synthetase"/>
</dbReference>
<dbReference type="PANTHER" id="PTHR43766:SF1">
    <property type="entry name" value="TRYPTOPHAN--TRNA LIGASE, MITOCHONDRIAL"/>
    <property type="match status" value="1"/>
</dbReference>
<evidence type="ECO:0000256" key="6">
    <source>
        <dbReference type="ARBA" id="ARBA00022917"/>
    </source>
</evidence>
<dbReference type="InterPro" id="IPR014729">
    <property type="entry name" value="Rossmann-like_a/b/a_fold"/>
</dbReference>
<sequence length="346" mass="39069">MMKRALTGIQASGKQHLGNYLGVMQSLIELQEQCQLFVFVADLHSITVDFQPQALKQNNFDLVRTLLAVGLDPQKACLFLQSDLLEHSMMGYLMMVQSNLGELQRMTQFKAKKAEQTRNPNGTLNIPTGLLTYPALMAGDILLYQPDIVPVGNDQKQHLELTRDLAQRIQKKFKLKLRLPQFVQNKDTNRIMDLFDPTKKMSKSSKNQNGVIYLDDPKEVVVKKIRQATTDSFNKIRFASKTQPGVTNMLTILKALLKEPVNQSLTNQLGNDLEAYFSTKSYLDLKNALTEATVNLLVNIQRKREQISREQVFNCLQAGKNQAQATARTTLALFYDGFGLGSQNIK</sequence>
<reference evidence="11" key="1">
    <citation type="journal article" date="2012" name="J. Bacteriol.">
        <title>Complete genome sequence of Mycoplasma pneumoniae type 2a strain 309, isolated in Japan.</title>
        <authorList>
            <person name="Kenri T."/>
            <person name="Horino A."/>
            <person name="Matsui M."/>
            <person name="Sasaki Y."/>
            <person name="Suzuki S."/>
            <person name="Narita M."/>
            <person name="Ohya H."/>
            <person name="Okazaki N."/>
            <person name="Shibayama K."/>
        </authorList>
    </citation>
    <scope>NUCLEOTIDE SEQUENCE [LARGE SCALE GENOMIC DNA]</scope>
    <source>
        <strain evidence="11">309</strain>
    </source>
</reference>
<dbReference type="GO" id="GO:0006436">
    <property type="term" value="P:tryptophanyl-tRNA aminoacylation"/>
    <property type="evidence" value="ECO:0007669"/>
    <property type="project" value="UniProtKB-UniRule"/>
</dbReference>
<dbReference type="Gene3D" id="3.40.50.620">
    <property type="entry name" value="HUPs"/>
    <property type="match status" value="1"/>
</dbReference>
<dbReference type="InterPro" id="IPR002306">
    <property type="entry name" value="Trp-tRNA-ligase"/>
</dbReference>
<evidence type="ECO:0000256" key="9">
    <source>
        <dbReference type="RuleBase" id="RU363036"/>
    </source>
</evidence>
<evidence type="ECO:0000256" key="5">
    <source>
        <dbReference type="ARBA" id="ARBA00022840"/>
    </source>
</evidence>
<evidence type="ECO:0000313" key="10">
    <source>
        <dbReference type="EMBL" id="BAL21839.1"/>
    </source>
</evidence>
<dbReference type="SUPFAM" id="SSF52374">
    <property type="entry name" value="Nucleotidylyl transferase"/>
    <property type="match status" value="1"/>
</dbReference>